<feature type="non-terminal residue" evidence="1">
    <location>
        <position position="1"/>
    </location>
</feature>
<sequence>RLWLKRNNFTRGNHCHNPKTILEDVGLKLAGVPAGCIGLRAVIRDSARNVIGVSFVKKE</sequence>
<comment type="caution">
    <text evidence="1">The sequence shown here is derived from an EMBL/GenBank/DDBJ whole genome shotgun (WGS) entry which is preliminary data.</text>
</comment>
<name>A0A2P5DYH6_PARAD</name>
<evidence type="ECO:0000313" key="2">
    <source>
        <dbReference type="Proteomes" id="UP000237105"/>
    </source>
</evidence>
<reference evidence="2" key="1">
    <citation type="submission" date="2016-06" db="EMBL/GenBank/DDBJ databases">
        <title>Parallel loss of symbiosis genes in relatives of nitrogen-fixing non-legume Parasponia.</title>
        <authorList>
            <person name="Van Velzen R."/>
            <person name="Holmer R."/>
            <person name="Bu F."/>
            <person name="Rutten L."/>
            <person name="Van Zeijl A."/>
            <person name="Liu W."/>
            <person name="Santuari L."/>
            <person name="Cao Q."/>
            <person name="Sharma T."/>
            <person name="Shen D."/>
            <person name="Roswanjaya Y."/>
            <person name="Wardhani T."/>
            <person name="Kalhor M.S."/>
            <person name="Jansen J."/>
            <person name="Van den Hoogen J."/>
            <person name="Gungor B."/>
            <person name="Hartog M."/>
            <person name="Hontelez J."/>
            <person name="Verver J."/>
            <person name="Yang W.-C."/>
            <person name="Schijlen E."/>
            <person name="Repin R."/>
            <person name="Schilthuizen M."/>
            <person name="Schranz E."/>
            <person name="Heidstra R."/>
            <person name="Miyata K."/>
            <person name="Fedorova E."/>
            <person name="Kohlen W."/>
            <person name="Bisseling T."/>
            <person name="Smit S."/>
            <person name="Geurts R."/>
        </authorList>
    </citation>
    <scope>NUCLEOTIDE SEQUENCE [LARGE SCALE GENOMIC DNA]</scope>
    <source>
        <strain evidence="2">cv. WU1-14</strain>
    </source>
</reference>
<dbReference type="Proteomes" id="UP000237105">
    <property type="component" value="Unassembled WGS sequence"/>
</dbReference>
<dbReference type="AlphaFoldDB" id="A0A2P5DYH6"/>
<protein>
    <submittedName>
        <fullName evidence="1">Uncharacterized protein</fullName>
    </submittedName>
</protein>
<accession>A0A2P5DYH6</accession>
<evidence type="ECO:0000313" key="1">
    <source>
        <dbReference type="EMBL" id="PON78349.1"/>
    </source>
</evidence>
<dbReference type="EMBL" id="JXTB01000009">
    <property type="protein sequence ID" value="PON78349.1"/>
    <property type="molecule type" value="Genomic_DNA"/>
</dbReference>
<gene>
    <name evidence="1" type="ORF">PanWU01x14_019870</name>
</gene>
<keyword evidence="2" id="KW-1185">Reference proteome</keyword>
<proteinExistence type="predicted"/>
<organism evidence="1 2">
    <name type="scientific">Parasponia andersonii</name>
    <name type="common">Sponia andersonii</name>
    <dbReference type="NCBI Taxonomy" id="3476"/>
    <lineage>
        <taxon>Eukaryota</taxon>
        <taxon>Viridiplantae</taxon>
        <taxon>Streptophyta</taxon>
        <taxon>Embryophyta</taxon>
        <taxon>Tracheophyta</taxon>
        <taxon>Spermatophyta</taxon>
        <taxon>Magnoliopsida</taxon>
        <taxon>eudicotyledons</taxon>
        <taxon>Gunneridae</taxon>
        <taxon>Pentapetalae</taxon>
        <taxon>rosids</taxon>
        <taxon>fabids</taxon>
        <taxon>Rosales</taxon>
        <taxon>Cannabaceae</taxon>
        <taxon>Parasponia</taxon>
    </lineage>
</organism>